<dbReference type="Proteomes" id="UP001454036">
    <property type="component" value="Unassembled WGS sequence"/>
</dbReference>
<keyword evidence="2" id="KW-1185">Reference proteome</keyword>
<dbReference type="EMBL" id="BAABME010017033">
    <property type="protein sequence ID" value="GAA0148495.1"/>
    <property type="molecule type" value="Genomic_DNA"/>
</dbReference>
<evidence type="ECO:0000313" key="2">
    <source>
        <dbReference type="Proteomes" id="UP001454036"/>
    </source>
</evidence>
<organism evidence="1 2">
    <name type="scientific">Lithospermum erythrorhizon</name>
    <name type="common">Purple gromwell</name>
    <name type="synonym">Lithospermum officinale var. erythrorhizon</name>
    <dbReference type="NCBI Taxonomy" id="34254"/>
    <lineage>
        <taxon>Eukaryota</taxon>
        <taxon>Viridiplantae</taxon>
        <taxon>Streptophyta</taxon>
        <taxon>Embryophyta</taxon>
        <taxon>Tracheophyta</taxon>
        <taxon>Spermatophyta</taxon>
        <taxon>Magnoliopsida</taxon>
        <taxon>eudicotyledons</taxon>
        <taxon>Gunneridae</taxon>
        <taxon>Pentapetalae</taxon>
        <taxon>asterids</taxon>
        <taxon>lamiids</taxon>
        <taxon>Boraginales</taxon>
        <taxon>Boraginaceae</taxon>
        <taxon>Boraginoideae</taxon>
        <taxon>Lithospermeae</taxon>
        <taxon>Lithospermum</taxon>
    </lineage>
</organism>
<gene>
    <name evidence="1" type="ORF">LIER_36734</name>
</gene>
<dbReference type="AlphaFoldDB" id="A0AAV3PA24"/>
<reference evidence="1 2" key="1">
    <citation type="submission" date="2024-01" db="EMBL/GenBank/DDBJ databases">
        <title>The complete chloroplast genome sequence of Lithospermum erythrorhizon: insights into the phylogenetic relationship among Boraginaceae species and the maternal lineages of purple gromwells.</title>
        <authorList>
            <person name="Okada T."/>
            <person name="Watanabe K."/>
        </authorList>
    </citation>
    <scope>NUCLEOTIDE SEQUENCE [LARGE SCALE GENOMIC DNA]</scope>
</reference>
<proteinExistence type="predicted"/>
<protein>
    <submittedName>
        <fullName evidence="1">Uncharacterized protein</fullName>
    </submittedName>
</protein>
<name>A0AAV3PA24_LITER</name>
<comment type="caution">
    <text evidence="1">The sequence shown here is derived from an EMBL/GenBank/DDBJ whole genome shotgun (WGS) entry which is preliminary data.</text>
</comment>
<evidence type="ECO:0000313" key="1">
    <source>
        <dbReference type="EMBL" id="GAA0148495.1"/>
    </source>
</evidence>
<sequence length="96" mass="10964">MKSRFVYHPECEEVGLINMIFADVIFIMSSVDRSSLHCVKLVIVEFGEMSGLRLNLEKGNIFVAGADEGMNQYWASILSLPDSMWDEIEALMRQFL</sequence>
<accession>A0AAV3PA24</accession>